<feature type="domain" description="Sulfotransferase" evidence="5">
    <location>
        <begin position="103"/>
        <end position="369"/>
    </location>
</feature>
<dbReference type="PANTHER" id="PTHR11783">
    <property type="entry name" value="SULFOTRANSFERASE SULT"/>
    <property type="match status" value="1"/>
</dbReference>
<sequence>MLCRQEGTKRRTKSSVARRTAHCTAMSSSSMRTIPSQAEQETGGETQINHQELYQRYANSVSSWPRAEGLSLLQLHRHHQGWHGSLVSIAGAMAADACFAARPSDIVVATLPKSGTTWIKSLLYATVHRREHPPQAAGHPFNSYGPHECVKFLEIQIYTGRNTSADDLDELPDPRLFATHVPFVALPAAVVSSGCKIVYMCRDPKDTLVSLWHFVNRLRVSKGLQPLPVETAAALFCDGMSTYGPYWDHVLGYWRAHLARPDRVLFLRYEEVWRDPPAHVRRLAAFVGLPFDVEEEEGGVVDAIVRLCSFEHMGGLEVTKSGKTELVIGAVENSSFFRRGGVGDWANHLSPEAARRIDAITEARFKGSGLNV</sequence>
<dbReference type="InterPro" id="IPR000863">
    <property type="entry name" value="Sulfotransferase_dom"/>
</dbReference>
<evidence type="ECO:0000313" key="6">
    <source>
        <dbReference type="EMBL" id="KAG2567572.1"/>
    </source>
</evidence>
<evidence type="ECO:0000259" key="5">
    <source>
        <dbReference type="Pfam" id="PF00685"/>
    </source>
</evidence>
<feature type="region of interest" description="Disordered" evidence="4">
    <location>
        <begin position="1"/>
        <end position="45"/>
    </location>
</feature>
<name>A0A8T0Q4N5_PANVG</name>
<protein>
    <recommendedName>
        <fullName evidence="3">Sulfotransferase</fullName>
        <ecNumber evidence="3">2.8.2.-</ecNumber>
    </recommendedName>
</protein>
<comment type="similarity">
    <text evidence="1 3">Belongs to the sulfotransferase 1 family.</text>
</comment>
<keyword evidence="7" id="KW-1185">Reference proteome</keyword>
<reference evidence="6" key="1">
    <citation type="submission" date="2020-05" db="EMBL/GenBank/DDBJ databases">
        <title>WGS assembly of Panicum virgatum.</title>
        <authorList>
            <person name="Lovell J.T."/>
            <person name="Jenkins J."/>
            <person name="Shu S."/>
            <person name="Juenger T.E."/>
            <person name="Schmutz J."/>
        </authorList>
    </citation>
    <scope>NUCLEOTIDE SEQUENCE</scope>
    <source>
        <strain evidence="6">AP13</strain>
    </source>
</reference>
<dbReference type="AlphaFoldDB" id="A0A8T0Q4N5"/>
<dbReference type="Gene3D" id="3.40.50.300">
    <property type="entry name" value="P-loop containing nucleotide triphosphate hydrolases"/>
    <property type="match status" value="1"/>
</dbReference>
<gene>
    <name evidence="6" type="ORF">PVAP13_7NG334400</name>
</gene>
<evidence type="ECO:0000256" key="4">
    <source>
        <dbReference type="SAM" id="MobiDB-lite"/>
    </source>
</evidence>
<evidence type="ECO:0000256" key="3">
    <source>
        <dbReference type="RuleBase" id="RU361155"/>
    </source>
</evidence>
<evidence type="ECO:0000256" key="1">
    <source>
        <dbReference type="ARBA" id="ARBA00005771"/>
    </source>
</evidence>
<dbReference type="Pfam" id="PF00685">
    <property type="entry name" value="Sulfotransfer_1"/>
    <property type="match status" value="1"/>
</dbReference>
<dbReference type="EC" id="2.8.2.-" evidence="3"/>
<comment type="caution">
    <text evidence="6">The sequence shown here is derived from an EMBL/GenBank/DDBJ whole genome shotgun (WGS) entry which is preliminary data.</text>
</comment>
<proteinExistence type="inferred from homology"/>
<dbReference type="Proteomes" id="UP000823388">
    <property type="component" value="Chromosome 7N"/>
</dbReference>
<feature type="compositionally biased region" description="Polar residues" evidence="4">
    <location>
        <begin position="25"/>
        <end position="45"/>
    </location>
</feature>
<evidence type="ECO:0000313" key="7">
    <source>
        <dbReference type="Proteomes" id="UP000823388"/>
    </source>
</evidence>
<dbReference type="SUPFAM" id="SSF52540">
    <property type="entry name" value="P-loop containing nucleoside triphosphate hydrolases"/>
    <property type="match status" value="1"/>
</dbReference>
<dbReference type="GO" id="GO:0008146">
    <property type="term" value="F:sulfotransferase activity"/>
    <property type="evidence" value="ECO:0007669"/>
    <property type="project" value="InterPro"/>
</dbReference>
<keyword evidence="2 3" id="KW-0808">Transferase</keyword>
<dbReference type="EMBL" id="CM029050">
    <property type="protein sequence ID" value="KAG2567572.1"/>
    <property type="molecule type" value="Genomic_DNA"/>
</dbReference>
<dbReference type="InterPro" id="IPR027417">
    <property type="entry name" value="P-loop_NTPase"/>
</dbReference>
<evidence type="ECO:0000256" key="2">
    <source>
        <dbReference type="ARBA" id="ARBA00022679"/>
    </source>
</evidence>
<accession>A0A8T0Q4N5</accession>
<organism evidence="6 7">
    <name type="scientific">Panicum virgatum</name>
    <name type="common">Blackwell switchgrass</name>
    <dbReference type="NCBI Taxonomy" id="38727"/>
    <lineage>
        <taxon>Eukaryota</taxon>
        <taxon>Viridiplantae</taxon>
        <taxon>Streptophyta</taxon>
        <taxon>Embryophyta</taxon>
        <taxon>Tracheophyta</taxon>
        <taxon>Spermatophyta</taxon>
        <taxon>Magnoliopsida</taxon>
        <taxon>Liliopsida</taxon>
        <taxon>Poales</taxon>
        <taxon>Poaceae</taxon>
        <taxon>PACMAD clade</taxon>
        <taxon>Panicoideae</taxon>
        <taxon>Panicodae</taxon>
        <taxon>Paniceae</taxon>
        <taxon>Panicinae</taxon>
        <taxon>Panicum</taxon>
        <taxon>Panicum sect. Hiantes</taxon>
    </lineage>
</organism>